<dbReference type="AlphaFoldDB" id="A0A7G8BKX2"/>
<evidence type="ECO:0000313" key="2">
    <source>
        <dbReference type="Proteomes" id="UP000515312"/>
    </source>
</evidence>
<accession>A0A7G8BKX2</accession>
<dbReference type="RefSeq" id="WP_186744424.1">
    <property type="nucleotide sequence ID" value="NZ_CP060394.1"/>
</dbReference>
<protein>
    <submittedName>
        <fullName evidence="1">Uncharacterized protein</fullName>
    </submittedName>
</protein>
<organism evidence="1 2">
    <name type="scientific">Alloacidobacterium dinghuense</name>
    <dbReference type="NCBI Taxonomy" id="2763107"/>
    <lineage>
        <taxon>Bacteria</taxon>
        <taxon>Pseudomonadati</taxon>
        <taxon>Acidobacteriota</taxon>
        <taxon>Terriglobia</taxon>
        <taxon>Terriglobales</taxon>
        <taxon>Acidobacteriaceae</taxon>
        <taxon>Alloacidobacterium</taxon>
    </lineage>
</organism>
<dbReference type="EMBL" id="CP060394">
    <property type="protein sequence ID" value="QNI33192.1"/>
    <property type="molecule type" value="Genomic_DNA"/>
</dbReference>
<keyword evidence="2" id="KW-1185">Reference proteome</keyword>
<evidence type="ECO:0000313" key="1">
    <source>
        <dbReference type="EMBL" id="QNI33192.1"/>
    </source>
</evidence>
<proteinExistence type="predicted"/>
<dbReference type="Proteomes" id="UP000515312">
    <property type="component" value="Chromosome"/>
</dbReference>
<gene>
    <name evidence="1" type="ORF">H7849_04265</name>
</gene>
<dbReference type="KEGG" id="adin:H7849_04265"/>
<sequence>MPSAHATSCATASQLTATQRDALSNTARTMVGEVQSGDVQGLRTSTIPAVAADFNGIANSAETLKPLLQNATITVDNLFTFDTGTDQAGAQGIQFYCSPAHSNMTVVLNFPTIPSGKYAAVILHATGVPQPQQISLVLSQSQPNQWKLAGFFNKPMLTAGHDGLWYWSQARQYSQKKMNWDAWFYYLNAAFLLDPVDFISSPNLEKLRRETDQVHPDNLPGVKSMMLDASGSSFEVTGLETTDSLGGLDLVVYYNPSAIQAGGLRDPVTARKQVVDLMKAMLAVHPELGSAFHGIWIHANQNGASVFALELPMDQIAGANPGTT</sequence>
<reference evidence="1 2" key="1">
    <citation type="submission" date="2020-08" db="EMBL/GenBank/DDBJ databases">
        <title>Edaphobacter telluris sp. nov. and Acidobacterium dinghuensis sp. nov., two acidobacteria isolated from forest soil.</title>
        <authorList>
            <person name="Fu J."/>
            <person name="Qiu L."/>
        </authorList>
    </citation>
    <scope>NUCLEOTIDE SEQUENCE [LARGE SCALE GENOMIC DNA]</scope>
    <source>
        <strain evidence="1">4Y35</strain>
    </source>
</reference>
<name>A0A7G8BKX2_9BACT</name>